<dbReference type="AlphaFoldDB" id="A0A1H4J9V8"/>
<reference evidence="2" key="1">
    <citation type="submission" date="2016-10" db="EMBL/GenBank/DDBJ databases">
        <authorList>
            <person name="Varghese N."/>
            <person name="Submissions S."/>
        </authorList>
    </citation>
    <scope>NUCLEOTIDE SEQUENCE [LARGE SCALE GENOMIC DNA]</scope>
    <source>
        <strain evidence="2">DSM 16089</strain>
    </source>
</reference>
<dbReference type="Proteomes" id="UP000183750">
    <property type="component" value="Unassembled WGS sequence"/>
</dbReference>
<evidence type="ECO:0000313" key="2">
    <source>
        <dbReference type="Proteomes" id="UP000183750"/>
    </source>
</evidence>
<keyword evidence="2" id="KW-1185">Reference proteome</keyword>
<gene>
    <name evidence="1" type="ORF">SAMN04489807_0681</name>
</gene>
<evidence type="ECO:0000313" key="1">
    <source>
        <dbReference type="EMBL" id="SEB43043.1"/>
    </source>
</evidence>
<organism evidence="1 2">
    <name type="scientific">Microbacterium hydrocarbonoxydans</name>
    <dbReference type="NCBI Taxonomy" id="273678"/>
    <lineage>
        <taxon>Bacteria</taxon>
        <taxon>Bacillati</taxon>
        <taxon>Actinomycetota</taxon>
        <taxon>Actinomycetes</taxon>
        <taxon>Micrococcales</taxon>
        <taxon>Microbacteriaceae</taxon>
        <taxon>Microbacterium</taxon>
    </lineage>
</organism>
<dbReference type="EMBL" id="FNSQ01000005">
    <property type="protein sequence ID" value="SEB43043.1"/>
    <property type="molecule type" value="Genomic_DNA"/>
</dbReference>
<name>A0A1H4J9V8_9MICO</name>
<protein>
    <submittedName>
        <fullName evidence="1">Uncharacterized protein</fullName>
    </submittedName>
</protein>
<sequence length="150" mass="16138">MKRVMKMEMQRRIIASHTVKSVLAGLVLAAVVTFGVPLAANAAGEPCAENPPSCGYLRNSGGYSFQASTDYVNTTTVATGAKKQTVAPGSRTSVGWDWDAVWVPAGRCVKTYGGAFWNIETKTNRVGQVSGRWHKVDNWGASVYMYAANC</sequence>
<accession>A0A1H4J9V8</accession>
<proteinExistence type="predicted"/>